<feature type="domain" description="HTH crp-type" evidence="4">
    <location>
        <begin position="122"/>
        <end position="192"/>
    </location>
</feature>
<evidence type="ECO:0000259" key="4">
    <source>
        <dbReference type="PROSITE" id="PS51063"/>
    </source>
</evidence>
<evidence type="ECO:0000313" key="5">
    <source>
        <dbReference type="EMBL" id="KHS42257.1"/>
    </source>
</evidence>
<dbReference type="AlphaFoldDB" id="A0A0B8ZGV3"/>
<reference evidence="5 6" key="1">
    <citation type="submission" date="2014-10" db="EMBL/GenBank/DDBJ databases">
        <title>Draft genome sequence of Novosphingobium subterraneum DSM 12447.</title>
        <authorList>
            <person name="Gan H.M."/>
            <person name="Gan H.Y."/>
            <person name="Savka M.A."/>
        </authorList>
    </citation>
    <scope>NUCLEOTIDE SEQUENCE [LARGE SCALE GENOMIC DNA]</scope>
    <source>
        <strain evidence="5 6">DSM 12447</strain>
    </source>
</reference>
<dbReference type="PROSITE" id="PS51063">
    <property type="entry name" value="HTH_CRP_2"/>
    <property type="match status" value="1"/>
</dbReference>
<dbReference type="SUPFAM" id="SSF51206">
    <property type="entry name" value="cAMP-binding domain-like"/>
    <property type="match status" value="1"/>
</dbReference>
<dbReference type="InterPro" id="IPR014710">
    <property type="entry name" value="RmlC-like_jellyroll"/>
</dbReference>
<keyword evidence="1" id="KW-0805">Transcription regulation</keyword>
<keyword evidence="3" id="KW-0804">Transcription</keyword>
<keyword evidence="6" id="KW-1185">Reference proteome</keyword>
<dbReference type="Pfam" id="PF13545">
    <property type="entry name" value="HTH_Crp_2"/>
    <property type="match status" value="1"/>
</dbReference>
<dbReference type="EMBL" id="JRVC01000031">
    <property type="protein sequence ID" value="KHS42257.1"/>
    <property type="molecule type" value="Genomic_DNA"/>
</dbReference>
<comment type="caution">
    <text evidence="5">The sequence shown here is derived from an EMBL/GenBank/DDBJ whole genome shotgun (WGS) entry which is preliminary data.</text>
</comment>
<gene>
    <name evidence="5" type="ORF">NJ75_04270</name>
</gene>
<dbReference type="Proteomes" id="UP000031338">
    <property type="component" value="Unassembled WGS sequence"/>
</dbReference>
<dbReference type="GO" id="GO:0006355">
    <property type="term" value="P:regulation of DNA-templated transcription"/>
    <property type="evidence" value="ECO:0007669"/>
    <property type="project" value="InterPro"/>
</dbReference>
<dbReference type="InterPro" id="IPR036390">
    <property type="entry name" value="WH_DNA-bd_sf"/>
</dbReference>
<sequence length="215" mass="24143">MAQTRQPSAPRLFDRGSHLARAGDRRAEIYRIKEGWACRYDILADGRRQITDLYLPGDYCEPQWLITRDATAPIMALTRLAAEPISVDLLYRQDQEGIKQVLAGIVRNLERQTQWLVRLGRKNATERILELLADLYERLGSSDQPTLISLSQVEIADVVGLTPVHVNRILHRLAEKGLVVQQGRSLFVMPLIASGAEAGPEKCLVRKPDAVHTDS</sequence>
<evidence type="ECO:0000256" key="3">
    <source>
        <dbReference type="ARBA" id="ARBA00023163"/>
    </source>
</evidence>
<evidence type="ECO:0000313" key="6">
    <source>
        <dbReference type="Proteomes" id="UP000031338"/>
    </source>
</evidence>
<dbReference type="RefSeq" id="WP_052242718.1">
    <property type="nucleotide sequence ID" value="NZ_JRVC01000031.1"/>
</dbReference>
<dbReference type="CDD" id="cd00038">
    <property type="entry name" value="CAP_ED"/>
    <property type="match status" value="1"/>
</dbReference>
<dbReference type="Gene3D" id="2.60.120.10">
    <property type="entry name" value="Jelly Rolls"/>
    <property type="match status" value="1"/>
</dbReference>
<dbReference type="InterPro" id="IPR012318">
    <property type="entry name" value="HTH_CRP"/>
</dbReference>
<dbReference type="InterPro" id="IPR018490">
    <property type="entry name" value="cNMP-bd_dom_sf"/>
</dbReference>
<proteinExistence type="predicted"/>
<protein>
    <submittedName>
        <fullName evidence="5">Crp/Fnr family transcriptional regulator</fullName>
    </submittedName>
</protein>
<dbReference type="InterPro" id="IPR036388">
    <property type="entry name" value="WH-like_DNA-bd_sf"/>
</dbReference>
<dbReference type="SUPFAM" id="SSF46785">
    <property type="entry name" value="Winged helix' DNA-binding domain"/>
    <property type="match status" value="1"/>
</dbReference>
<dbReference type="GO" id="GO:0003677">
    <property type="term" value="F:DNA binding"/>
    <property type="evidence" value="ECO:0007669"/>
    <property type="project" value="UniProtKB-KW"/>
</dbReference>
<evidence type="ECO:0000256" key="2">
    <source>
        <dbReference type="ARBA" id="ARBA00023125"/>
    </source>
</evidence>
<dbReference type="SMART" id="SM00419">
    <property type="entry name" value="HTH_CRP"/>
    <property type="match status" value="1"/>
</dbReference>
<dbReference type="PATRIC" id="fig|48936.3.peg.4303"/>
<keyword evidence="2" id="KW-0238">DNA-binding</keyword>
<evidence type="ECO:0000256" key="1">
    <source>
        <dbReference type="ARBA" id="ARBA00023015"/>
    </source>
</evidence>
<dbReference type="Gene3D" id="1.10.10.10">
    <property type="entry name" value="Winged helix-like DNA-binding domain superfamily/Winged helix DNA-binding domain"/>
    <property type="match status" value="1"/>
</dbReference>
<name>A0A0B8ZGV3_9SPHN</name>
<organism evidence="5 6">
    <name type="scientific">Novosphingobium subterraneum</name>
    <dbReference type="NCBI Taxonomy" id="48936"/>
    <lineage>
        <taxon>Bacteria</taxon>
        <taxon>Pseudomonadati</taxon>
        <taxon>Pseudomonadota</taxon>
        <taxon>Alphaproteobacteria</taxon>
        <taxon>Sphingomonadales</taxon>
        <taxon>Sphingomonadaceae</taxon>
        <taxon>Novosphingobium</taxon>
    </lineage>
</organism>
<dbReference type="InterPro" id="IPR000595">
    <property type="entry name" value="cNMP-bd_dom"/>
</dbReference>
<dbReference type="STRING" id="48936.NJ75_04270"/>
<dbReference type="Pfam" id="PF00027">
    <property type="entry name" value="cNMP_binding"/>
    <property type="match status" value="1"/>
</dbReference>
<accession>A0A0B8ZGV3</accession>